<gene>
    <name evidence="1" type="ORF">PARHAE_02172</name>
</gene>
<dbReference type="EMBL" id="UZWE01000030">
    <property type="protein sequence ID" value="VDS08985.1"/>
    <property type="molecule type" value="Genomic_DNA"/>
</dbReference>
<accession>A0A3S4CK36</accession>
<organism evidence="1 2">
    <name type="scientific">Paracoccus haematequi</name>
    <dbReference type="NCBI Taxonomy" id="2491866"/>
    <lineage>
        <taxon>Bacteria</taxon>
        <taxon>Pseudomonadati</taxon>
        <taxon>Pseudomonadota</taxon>
        <taxon>Alphaproteobacteria</taxon>
        <taxon>Rhodobacterales</taxon>
        <taxon>Paracoccaceae</taxon>
        <taxon>Paracoccus</taxon>
    </lineage>
</organism>
<name>A0A3S4CK36_9RHOB</name>
<reference evidence="1 2" key="1">
    <citation type="submission" date="2018-12" db="EMBL/GenBank/DDBJ databases">
        <authorList>
            <person name="Criscuolo A."/>
        </authorList>
    </citation>
    <scope>NUCLEOTIDE SEQUENCE [LARGE SCALE GENOMIC DNA]</scope>
    <source>
        <strain evidence="1">ACIP1116241</strain>
    </source>
</reference>
<dbReference type="Proteomes" id="UP000270743">
    <property type="component" value="Unassembled WGS sequence"/>
</dbReference>
<evidence type="ECO:0000313" key="2">
    <source>
        <dbReference type="Proteomes" id="UP000270743"/>
    </source>
</evidence>
<keyword evidence="2" id="KW-1185">Reference proteome</keyword>
<evidence type="ECO:0000313" key="1">
    <source>
        <dbReference type="EMBL" id="VDS08985.1"/>
    </source>
</evidence>
<protein>
    <submittedName>
        <fullName evidence="1">Uncharacterized protein</fullName>
    </submittedName>
</protein>
<dbReference type="AlphaFoldDB" id="A0A3S4CK36"/>
<dbReference type="RefSeq" id="WP_241232770.1">
    <property type="nucleotide sequence ID" value="NZ_UZWE01000030.1"/>
</dbReference>
<sequence>MNDMEWRGIGIGDPEGPFAAGRNPAAPDVKPVASAEAGMDPSEAIAVAEGLFWSYVKDLKRHEAALEARQSGAVDPAELKEAMQTAKVVREAVGLLMAERNRVDKLRKDIAGAVGGGSLDLDAARDEIGRRLACLRRASGR</sequence>
<proteinExistence type="predicted"/>